<reference evidence="10" key="1">
    <citation type="submission" date="2021-03" db="EMBL/GenBank/DDBJ databases">
        <title>Comparative genomics and phylogenomic investigation of the class Geoglossomycetes provide insights into ecological specialization and systematics.</title>
        <authorList>
            <person name="Melie T."/>
            <person name="Pirro S."/>
            <person name="Miller A.N."/>
            <person name="Quandt A."/>
        </authorList>
    </citation>
    <scope>NUCLEOTIDE SEQUENCE</scope>
    <source>
        <strain evidence="10">GBOQ0MN5Z8</strain>
    </source>
</reference>
<accession>A0A9P8L5S5</accession>
<dbReference type="GO" id="GO:0005634">
    <property type="term" value="C:nucleus"/>
    <property type="evidence" value="ECO:0007669"/>
    <property type="project" value="UniProtKB-SubCell"/>
</dbReference>
<dbReference type="InterPro" id="IPR019410">
    <property type="entry name" value="Methyltransf_16"/>
</dbReference>
<dbReference type="InterPro" id="IPR029063">
    <property type="entry name" value="SAM-dependent_MTases_sf"/>
</dbReference>
<evidence type="ECO:0000256" key="5">
    <source>
        <dbReference type="ARBA" id="ARBA00022603"/>
    </source>
</evidence>
<dbReference type="Proteomes" id="UP000698800">
    <property type="component" value="Unassembled WGS sequence"/>
</dbReference>
<keyword evidence="7" id="KW-0949">S-adenosyl-L-methionine</keyword>
<dbReference type="Gene3D" id="3.40.50.150">
    <property type="entry name" value="Vaccinia Virus protein VP39"/>
    <property type="match status" value="1"/>
</dbReference>
<evidence type="ECO:0000256" key="8">
    <source>
        <dbReference type="ARBA" id="ARBA00023242"/>
    </source>
</evidence>
<keyword evidence="8" id="KW-0539">Nucleus</keyword>
<evidence type="ECO:0000256" key="1">
    <source>
        <dbReference type="ARBA" id="ARBA00004123"/>
    </source>
</evidence>
<keyword evidence="4" id="KW-0963">Cytoplasm</keyword>
<comment type="similarity">
    <text evidence="9">Belongs to the methyltransferase superfamily. METTL18 family.</text>
</comment>
<comment type="caution">
    <text evidence="10">The sequence shown here is derived from an EMBL/GenBank/DDBJ whole genome shotgun (WGS) entry which is preliminary data.</text>
</comment>
<dbReference type="EMBL" id="JAGHQL010000010">
    <property type="protein sequence ID" value="KAH0545070.1"/>
    <property type="molecule type" value="Genomic_DNA"/>
</dbReference>
<dbReference type="GO" id="GO:0005737">
    <property type="term" value="C:cytoplasm"/>
    <property type="evidence" value="ECO:0007669"/>
    <property type="project" value="UniProtKB-SubCell"/>
</dbReference>
<dbReference type="OrthoDB" id="1723750at2759"/>
<comment type="subcellular location">
    <subcellularLocation>
        <location evidence="2">Cytoplasm</location>
    </subcellularLocation>
    <subcellularLocation>
        <location evidence="1">Nucleus</location>
    </subcellularLocation>
</comment>
<keyword evidence="6" id="KW-0808">Transferase</keyword>
<evidence type="ECO:0000256" key="9">
    <source>
        <dbReference type="ARBA" id="ARBA00038126"/>
    </source>
</evidence>
<dbReference type="EC" id="2.1.1.85" evidence="3"/>
<protein>
    <recommendedName>
        <fullName evidence="3">protein-histidine N-methyltransferase</fullName>
        <ecNumber evidence="3">2.1.1.85</ecNumber>
    </recommendedName>
</protein>
<dbReference type="PANTHER" id="PTHR14614:SF39">
    <property type="entry name" value="HISTIDINE PROTEIN METHYLTRANSFERASE 1 HOMOLOG"/>
    <property type="match status" value="1"/>
</dbReference>
<evidence type="ECO:0000256" key="3">
    <source>
        <dbReference type="ARBA" id="ARBA00012533"/>
    </source>
</evidence>
<dbReference type="PANTHER" id="PTHR14614">
    <property type="entry name" value="HEPATOCELLULAR CARCINOMA-ASSOCIATED ANTIGEN"/>
    <property type="match status" value="1"/>
</dbReference>
<keyword evidence="11" id="KW-1185">Reference proteome</keyword>
<dbReference type="GO" id="GO:0032259">
    <property type="term" value="P:methylation"/>
    <property type="evidence" value="ECO:0007669"/>
    <property type="project" value="UniProtKB-KW"/>
</dbReference>
<dbReference type="GO" id="GO:0018064">
    <property type="term" value="F:protein-L-histidine N-tele-methyltransferase activity"/>
    <property type="evidence" value="ECO:0007669"/>
    <property type="project" value="UniProtKB-EC"/>
</dbReference>
<evidence type="ECO:0000313" key="10">
    <source>
        <dbReference type="EMBL" id="KAH0545070.1"/>
    </source>
</evidence>
<evidence type="ECO:0000256" key="6">
    <source>
        <dbReference type="ARBA" id="ARBA00022679"/>
    </source>
</evidence>
<evidence type="ECO:0000256" key="4">
    <source>
        <dbReference type="ARBA" id="ARBA00022490"/>
    </source>
</evidence>
<organism evidence="10 11">
    <name type="scientific">Glutinoglossum americanum</name>
    <dbReference type="NCBI Taxonomy" id="1670608"/>
    <lineage>
        <taxon>Eukaryota</taxon>
        <taxon>Fungi</taxon>
        <taxon>Dikarya</taxon>
        <taxon>Ascomycota</taxon>
        <taxon>Pezizomycotina</taxon>
        <taxon>Geoglossomycetes</taxon>
        <taxon>Geoglossales</taxon>
        <taxon>Geoglossaceae</taxon>
        <taxon>Glutinoglossum</taxon>
    </lineage>
</organism>
<name>A0A9P8L5S5_9PEZI</name>
<keyword evidence="5" id="KW-0489">Methyltransferase</keyword>
<dbReference type="AlphaFoldDB" id="A0A9P8L5S5"/>
<evidence type="ECO:0000256" key="2">
    <source>
        <dbReference type="ARBA" id="ARBA00004496"/>
    </source>
</evidence>
<gene>
    <name evidence="10" type="ORF">FGG08_000841</name>
</gene>
<proteinExistence type="inferred from homology"/>
<evidence type="ECO:0000256" key="7">
    <source>
        <dbReference type="ARBA" id="ARBA00022691"/>
    </source>
</evidence>
<sequence>MAAQPFSFGFSGDDIDVDLDEGVPVDVAATATASTTVAAGAAQLEPKVHGLGGLLSTLPSKVSYTTLTILTLKGNTIKIPRRELFDIRMQLMAEDDEDSALLADLGNDDIRANVYEGGLKSWECSVDLVRVLVDDGGLWGGGEERLKVMELGSGTALPTLYLFQQVLIRNTKNPHFSISDYNADVLRLVTIPNLLLSWAMITGAIPDPWPTDDDLEISPGLLQRFTADLDARGIVVDILSGAWGLRFIELVHVKPWLVLASETIYSPASLPAFVQTLVEVLDRHGSHAARALVAAKMVYFGVGGGVQEFLRLLRQEYGNVGQERYLFDTFEVAEKSGGVARVVLELPVG</sequence>
<evidence type="ECO:0000313" key="11">
    <source>
        <dbReference type="Proteomes" id="UP000698800"/>
    </source>
</evidence>